<name>A0ACC1NGV9_9APHY</name>
<evidence type="ECO:0000313" key="2">
    <source>
        <dbReference type="Proteomes" id="UP001144978"/>
    </source>
</evidence>
<dbReference type="EMBL" id="JANSHE010004389">
    <property type="protein sequence ID" value="KAJ2978053.1"/>
    <property type="molecule type" value="Genomic_DNA"/>
</dbReference>
<comment type="caution">
    <text evidence="1">The sequence shown here is derived from an EMBL/GenBank/DDBJ whole genome shotgun (WGS) entry which is preliminary data.</text>
</comment>
<keyword evidence="2" id="KW-1185">Reference proteome</keyword>
<organism evidence="1 2">
    <name type="scientific">Trametes sanguinea</name>
    <dbReference type="NCBI Taxonomy" id="158606"/>
    <lineage>
        <taxon>Eukaryota</taxon>
        <taxon>Fungi</taxon>
        <taxon>Dikarya</taxon>
        <taxon>Basidiomycota</taxon>
        <taxon>Agaricomycotina</taxon>
        <taxon>Agaricomycetes</taxon>
        <taxon>Polyporales</taxon>
        <taxon>Polyporaceae</taxon>
        <taxon>Trametes</taxon>
    </lineage>
</organism>
<gene>
    <name evidence="1" type="ORF">NUW54_g11342</name>
</gene>
<evidence type="ECO:0000313" key="1">
    <source>
        <dbReference type="EMBL" id="KAJ2978053.1"/>
    </source>
</evidence>
<protein>
    <submittedName>
        <fullName evidence="1">Uncharacterized protein</fullName>
    </submittedName>
</protein>
<proteinExistence type="predicted"/>
<sequence length="79" mass="8281">MQAPSPSPCPPSTISAEGASRPTRGQPPPPSSSSSAGDESNDAQQPRSGPATSRPAPQGLYWYRADRNLQRTPLAEQPP</sequence>
<reference evidence="1" key="1">
    <citation type="submission" date="2022-08" db="EMBL/GenBank/DDBJ databases">
        <title>Genome Sequence of Pycnoporus sanguineus.</title>
        <authorList>
            <person name="Buettner E."/>
        </authorList>
    </citation>
    <scope>NUCLEOTIDE SEQUENCE</scope>
    <source>
        <strain evidence="1">CG-C14</strain>
    </source>
</reference>
<dbReference type="Proteomes" id="UP001144978">
    <property type="component" value="Unassembled WGS sequence"/>
</dbReference>
<accession>A0ACC1NGV9</accession>